<evidence type="ECO:0000256" key="1">
    <source>
        <dbReference type="ARBA" id="ARBA00009388"/>
    </source>
</evidence>
<name>A0A143PEE1_LUTPR</name>
<dbReference type="OrthoDB" id="291295at2"/>
<dbReference type="KEGG" id="abac:LuPra_00079"/>
<evidence type="ECO:0000313" key="14">
    <source>
        <dbReference type="EMBL" id="AMY06917.1"/>
    </source>
</evidence>
<comment type="similarity">
    <text evidence="1 9">Belongs to the peptidase M4 family.</text>
</comment>
<comment type="cofactor">
    <cofactor evidence="9">
        <name>Zn(2+)</name>
        <dbReference type="ChEBI" id="CHEBI:29105"/>
    </cofactor>
</comment>
<dbReference type="PRINTS" id="PR00730">
    <property type="entry name" value="THERMOLYSIN"/>
</dbReference>
<dbReference type="Gene3D" id="1.10.390.10">
    <property type="entry name" value="Neutral Protease Domain 2"/>
    <property type="match status" value="1"/>
</dbReference>
<dbReference type="Proteomes" id="UP000076079">
    <property type="component" value="Chromosome"/>
</dbReference>
<dbReference type="InterPro" id="IPR027268">
    <property type="entry name" value="Peptidase_M4/M1_CTD_sf"/>
</dbReference>
<dbReference type="CDD" id="cd09597">
    <property type="entry name" value="M4_TLP"/>
    <property type="match status" value="1"/>
</dbReference>
<feature type="compositionally biased region" description="Basic residues" evidence="10">
    <location>
        <begin position="1"/>
        <end position="11"/>
    </location>
</feature>
<feature type="active site" description="Proton donor" evidence="8">
    <location>
        <position position="482"/>
    </location>
</feature>
<dbReference type="SUPFAM" id="SSF55486">
    <property type="entry name" value="Metalloproteases ('zincins'), catalytic domain"/>
    <property type="match status" value="1"/>
</dbReference>
<dbReference type="GO" id="GO:0046872">
    <property type="term" value="F:metal ion binding"/>
    <property type="evidence" value="ECO:0007669"/>
    <property type="project" value="UniProtKB-UniRule"/>
</dbReference>
<evidence type="ECO:0000256" key="5">
    <source>
        <dbReference type="ARBA" id="ARBA00022801"/>
    </source>
</evidence>
<reference evidence="15" key="2">
    <citation type="submission" date="2016-04" db="EMBL/GenBank/DDBJ databases">
        <title>First Complete Genome Sequence of a Subdivision 6 Acidobacterium.</title>
        <authorList>
            <person name="Huang S."/>
            <person name="Vieira S."/>
            <person name="Bunk B."/>
            <person name="Riedel T."/>
            <person name="Sproeer C."/>
            <person name="Overmann J."/>
        </authorList>
    </citation>
    <scope>NUCLEOTIDE SEQUENCE [LARGE SCALE GENOMIC DNA]</scope>
    <source>
        <strain evidence="15">DSM 100886 HEG_-6_39</strain>
    </source>
</reference>
<proteinExistence type="inferred from homology"/>
<evidence type="ECO:0000256" key="9">
    <source>
        <dbReference type="RuleBase" id="RU366073"/>
    </source>
</evidence>
<keyword evidence="15" id="KW-1185">Reference proteome</keyword>
<dbReference type="InterPro" id="IPR050728">
    <property type="entry name" value="Zinc_Metalloprotease_M4"/>
</dbReference>
<dbReference type="InterPro" id="IPR013856">
    <property type="entry name" value="Peptidase_M4_domain"/>
</dbReference>
<evidence type="ECO:0000256" key="6">
    <source>
        <dbReference type="ARBA" id="ARBA00022833"/>
    </source>
</evidence>
<dbReference type="GO" id="GO:0004222">
    <property type="term" value="F:metalloendopeptidase activity"/>
    <property type="evidence" value="ECO:0007669"/>
    <property type="project" value="UniProtKB-UniRule"/>
</dbReference>
<dbReference type="GO" id="GO:0005576">
    <property type="term" value="C:extracellular region"/>
    <property type="evidence" value="ECO:0007669"/>
    <property type="project" value="UniProtKB-SubCell"/>
</dbReference>
<dbReference type="Pfam" id="PF02868">
    <property type="entry name" value="Peptidase_M4_C"/>
    <property type="match status" value="1"/>
</dbReference>
<dbReference type="Gene3D" id="3.10.170.10">
    <property type="match status" value="1"/>
</dbReference>
<evidence type="ECO:0000256" key="8">
    <source>
        <dbReference type="PIRSR" id="PIRSR623612-1"/>
    </source>
</evidence>
<evidence type="ECO:0000256" key="10">
    <source>
        <dbReference type="SAM" id="MobiDB-lite"/>
    </source>
</evidence>
<dbReference type="EMBL" id="CP015136">
    <property type="protein sequence ID" value="AMY06917.1"/>
    <property type="molecule type" value="Genomic_DNA"/>
</dbReference>
<dbReference type="EC" id="3.4.24.-" evidence="9"/>
<dbReference type="AlphaFoldDB" id="A0A143PEE1"/>
<accession>A0A143PEE1</accession>
<dbReference type="PANTHER" id="PTHR33794:SF1">
    <property type="entry name" value="BACILLOLYSIN"/>
    <property type="match status" value="1"/>
</dbReference>
<feature type="region of interest" description="Disordered" evidence="10">
    <location>
        <begin position="1"/>
        <end position="22"/>
    </location>
</feature>
<organism evidence="14 15">
    <name type="scientific">Luteitalea pratensis</name>
    <dbReference type="NCBI Taxonomy" id="1855912"/>
    <lineage>
        <taxon>Bacteria</taxon>
        <taxon>Pseudomonadati</taxon>
        <taxon>Acidobacteriota</taxon>
        <taxon>Vicinamibacteria</taxon>
        <taxon>Vicinamibacterales</taxon>
        <taxon>Vicinamibacteraceae</taxon>
        <taxon>Luteitalea</taxon>
    </lineage>
</organism>
<dbReference type="RefSeq" id="WP_110168929.1">
    <property type="nucleotide sequence ID" value="NZ_CP015136.1"/>
</dbReference>
<feature type="domain" description="Peptidase M4" evidence="11">
    <location>
        <begin position="257"/>
        <end position="402"/>
    </location>
</feature>
<evidence type="ECO:0000259" key="13">
    <source>
        <dbReference type="Pfam" id="PF07504"/>
    </source>
</evidence>
<evidence type="ECO:0000259" key="11">
    <source>
        <dbReference type="Pfam" id="PF01447"/>
    </source>
</evidence>
<feature type="domain" description="FTP" evidence="13">
    <location>
        <begin position="99"/>
        <end position="147"/>
    </location>
</feature>
<dbReference type="Pfam" id="PF07504">
    <property type="entry name" value="FTP"/>
    <property type="match status" value="1"/>
</dbReference>
<sequence length="570" mass="61390">MATKSAKKSAKKTADRKAGATLRSNGLSRFNMHALDKKSERLFSALRSERRDFAGFAGAATNVSEMDPESAARLYLKQALESDSVPGLVAPVADGAVSEYRTLGTESIPLTGTTMVKFRQQLNKIPVYGSLVSVELDEKNSLLSVTSACGKPSNVSAVAKISPAEAMDTVKRAPGLKKALDGITPQLNYYYDADDSKWRLVYIAQDVPVGPAHKGKTAVRVPLRMDFVVDAHTGKLVKELPRTAMMAAVTEAAVDGFGTSRTFEAAKTGAKKTMVDASLNIQTFDFRFKDLDNPANALPGGLVANPPTWDPGAVSAHANAAVVAKFMRDTLSRNGLDNRGGTLISSINCIASSEPAGPREWFNAAWVGTQMVYGQRRNGTSMLSLSANVDVVGHEMFHGVTDHTSRLEYQGQAGAMNESYSDIFGILISNLGKALGAFDWELGERLFANGRPLRDLSDPTRFSQPKHMRDFVVTTRDHGGVHTNSGIHNFAAFKVMTAKDSSGDFVFTPKECAAIFYLTLTQRLSRTSQFIDSRVGAVASAQSLFRNDPAATRAKKIQTVEQGFSAAGIV</sequence>
<keyword evidence="9" id="KW-0964">Secreted</keyword>
<comment type="function">
    <text evidence="9">Extracellular zinc metalloprotease.</text>
</comment>
<evidence type="ECO:0000256" key="3">
    <source>
        <dbReference type="ARBA" id="ARBA00022723"/>
    </source>
</evidence>
<dbReference type="InterPro" id="IPR011096">
    <property type="entry name" value="FTP_domain"/>
</dbReference>
<gene>
    <name evidence="14" type="primary">npr_1</name>
    <name evidence="14" type="ORF">LuPra_00079</name>
</gene>
<dbReference type="PANTHER" id="PTHR33794">
    <property type="entry name" value="BACILLOLYSIN"/>
    <property type="match status" value="1"/>
</dbReference>
<evidence type="ECO:0000259" key="12">
    <source>
        <dbReference type="Pfam" id="PF02868"/>
    </source>
</evidence>
<feature type="domain" description="Peptidase M4 C-terminal" evidence="12">
    <location>
        <begin position="405"/>
        <end position="569"/>
    </location>
</feature>
<reference evidence="14 15" key="1">
    <citation type="journal article" date="2016" name="Genome Announc.">
        <title>First Complete Genome Sequence of a Subdivision 6 Acidobacterium Strain.</title>
        <authorList>
            <person name="Huang S."/>
            <person name="Vieira S."/>
            <person name="Bunk B."/>
            <person name="Riedel T."/>
            <person name="Sproer C."/>
            <person name="Overmann J."/>
        </authorList>
    </citation>
    <scope>NUCLEOTIDE SEQUENCE [LARGE SCALE GENOMIC DNA]</scope>
    <source>
        <strain evidence="15">DSM 100886 HEG_-6_39</strain>
    </source>
</reference>
<comment type="subcellular location">
    <subcellularLocation>
        <location evidence="9">Secreted</location>
    </subcellularLocation>
</comment>
<keyword evidence="6 9" id="KW-0862">Zinc</keyword>
<evidence type="ECO:0000256" key="7">
    <source>
        <dbReference type="ARBA" id="ARBA00023049"/>
    </source>
</evidence>
<dbReference type="STRING" id="1855912.LuPra_00079"/>
<evidence type="ECO:0000256" key="2">
    <source>
        <dbReference type="ARBA" id="ARBA00022670"/>
    </source>
</evidence>
<dbReference type="GO" id="GO:0006508">
    <property type="term" value="P:proteolysis"/>
    <property type="evidence" value="ECO:0007669"/>
    <property type="project" value="UniProtKB-KW"/>
</dbReference>
<keyword evidence="5 9" id="KW-0378">Hydrolase</keyword>
<keyword evidence="4" id="KW-0732">Signal</keyword>
<keyword evidence="7 9" id="KW-0482">Metalloprotease</keyword>
<dbReference type="InterPro" id="IPR023612">
    <property type="entry name" value="Peptidase_M4"/>
</dbReference>
<dbReference type="Pfam" id="PF01447">
    <property type="entry name" value="Peptidase_M4"/>
    <property type="match status" value="1"/>
</dbReference>
<protein>
    <recommendedName>
        <fullName evidence="9">Neutral metalloproteinase</fullName>
        <ecNumber evidence="9">3.4.24.-</ecNumber>
    </recommendedName>
</protein>
<dbReference type="InterPro" id="IPR001570">
    <property type="entry name" value="Peptidase_M4_C_domain"/>
</dbReference>
<keyword evidence="2 9" id="KW-0645">Protease</keyword>
<keyword evidence="3" id="KW-0479">Metal-binding</keyword>
<evidence type="ECO:0000313" key="15">
    <source>
        <dbReference type="Proteomes" id="UP000076079"/>
    </source>
</evidence>
<evidence type="ECO:0000256" key="4">
    <source>
        <dbReference type="ARBA" id="ARBA00022729"/>
    </source>
</evidence>
<feature type="active site" evidence="8">
    <location>
        <position position="395"/>
    </location>
</feature>